<dbReference type="EMBL" id="NKUJ01000251">
    <property type="protein sequence ID" value="RMJ09236.1"/>
    <property type="molecule type" value="Genomic_DNA"/>
</dbReference>
<comment type="caution">
    <text evidence="2">The sequence shown here is derived from an EMBL/GenBank/DDBJ whole genome shotgun (WGS) entry which is preliminary data.</text>
</comment>
<dbReference type="STRING" id="2010991.A0A3M2RVC3"/>
<gene>
    <name evidence="2" type="ORF">CDV36_011165</name>
</gene>
<keyword evidence="1" id="KW-0732">Signal</keyword>
<dbReference type="OrthoDB" id="5086500at2759"/>
<evidence type="ECO:0000313" key="3">
    <source>
        <dbReference type="Proteomes" id="UP000277212"/>
    </source>
</evidence>
<proteinExistence type="predicted"/>
<reference evidence="2 3" key="1">
    <citation type="submission" date="2017-06" db="EMBL/GenBank/DDBJ databases">
        <title>Comparative genomic analysis of Ambrosia Fusariam Clade fungi.</title>
        <authorList>
            <person name="Stajich J.E."/>
            <person name="Carrillo J."/>
            <person name="Kijimoto T."/>
            <person name="Eskalen A."/>
            <person name="O'Donnell K."/>
            <person name="Kasson M."/>
        </authorList>
    </citation>
    <scope>NUCLEOTIDE SEQUENCE [LARGE SCALE GENOMIC DNA]</scope>
    <source>
        <strain evidence="2">UCR3666</strain>
    </source>
</reference>
<keyword evidence="3" id="KW-1185">Reference proteome</keyword>
<protein>
    <submittedName>
        <fullName evidence="2">Uncharacterized protein</fullName>
    </submittedName>
</protein>
<name>A0A3M2RVC3_9HYPO</name>
<evidence type="ECO:0000256" key="1">
    <source>
        <dbReference type="SAM" id="SignalP"/>
    </source>
</evidence>
<accession>A0A3M2RVC3</accession>
<organism evidence="2 3">
    <name type="scientific">Fusarium kuroshium</name>
    <dbReference type="NCBI Taxonomy" id="2010991"/>
    <lineage>
        <taxon>Eukaryota</taxon>
        <taxon>Fungi</taxon>
        <taxon>Dikarya</taxon>
        <taxon>Ascomycota</taxon>
        <taxon>Pezizomycotina</taxon>
        <taxon>Sordariomycetes</taxon>
        <taxon>Hypocreomycetidae</taxon>
        <taxon>Hypocreales</taxon>
        <taxon>Nectriaceae</taxon>
        <taxon>Fusarium</taxon>
        <taxon>Fusarium solani species complex</taxon>
    </lineage>
</organism>
<feature type="chain" id="PRO_5018186394" evidence="1">
    <location>
        <begin position="20"/>
        <end position="230"/>
    </location>
</feature>
<sequence length="230" mass="24511">MYFSTLTTLAAAFIGTSVASPQVSARDSWGGSVSLGPTKSTIVKAVTTIIPGVAPSTQNGMLTVWPGMSNGTGHLVQTTLESWPDNSWCGAKKGEWCVRASLFGSFGQLDGPASPVRGDQKVKIVYTLLSDKDTWRQEVTDADTGKSLSSFEYKSGPYMRGYGTGTECNNNCSPTIAEQRYINTEITLAGADPTFGNTIATAQKATYKGLTSSQGGKVWKISEIRIPKMV</sequence>
<feature type="signal peptide" evidence="1">
    <location>
        <begin position="1"/>
        <end position="19"/>
    </location>
</feature>
<evidence type="ECO:0000313" key="2">
    <source>
        <dbReference type="EMBL" id="RMJ09236.1"/>
    </source>
</evidence>
<dbReference type="AlphaFoldDB" id="A0A3M2RVC3"/>
<dbReference type="Proteomes" id="UP000277212">
    <property type="component" value="Unassembled WGS sequence"/>
</dbReference>